<dbReference type="Gene3D" id="2.40.30.170">
    <property type="match status" value="1"/>
</dbReference>
<reference evidence="5 6" key="1">
    <citation type="submission" date="2019-08" db="EMBL/GenBank/DDBJ databases">
        <title>Complete genome sequence of Terriglobus albidus strain ORNL.</title>
        <authorList>
            <person name="Podar M."/>
        </authorList>
    </citation>
    <scope>NUCLEOTIDE SEQUENCE [LARGE SCALE GENOMIC DNA]</scope>
    <source>
        <strain evidence="5 6">ORNL</strain>
    </source>
</reference>
<dbReference type="Pfam" id="PF25919">
    <property type="entry name" value="BSH_CusB"/>
    <property type="match status" value="1"/>
</dbReference>
<dbReference type="Gene3D" id="2.40.420.20">
    <property type="match status" value="1"/>
</dbReference>
<protein>
    <submittedName>
        <fullName evidence="5">Efflux RND transporter periplasmic adaptor subunit</fullName>
    </submittedName>
</protein>
<evidence type="ECO:0000259" key="2">
    <source>
        <dbReference type="Pfam" id="PF25919"/>
    </source>
</evidence>
<keyword evidence="6" id="KW-1185">Reference proteome</keyword>
<gene>
    <name evidence="5" type="ORF">FTW19_23395</name>
</gene>
<dbReference type="InterPro" id="IPR058790">
    <property type="entry name" value="BSH_CusB"/>
</dbReference>
<dbReference type="KEGG" id="talb:FTW19_23395"/>
<dbReference type="PANTHER" id="PTHR30469">
    <property type="entry name" value="MULTIDRUG RESISTANCE PROTEIN MDTA"/>
    <property type="match status" value="1"/>
</dbReference>
<comment type="similarity">
    <text evidence="1">Belongs to the membrane fusion protein (MFP) (TC 8.A.1) family.</text>
</comment>
<feature type="domain" description="CusB-like beta-barrel" evidence="3">
    <location>
        <begin position="240"/>
        <end position="311"/>
    </location>
</feature>
<dbReference type="Gene3D" id="1.10.287.470">
    <property type="entry name" value="Helix hairpin bin"/>
    <property type="match status" value="1"/>
</dbReference>
<dbReference type="Proteomes" id="UP000321820">
    <property type="component" value="Chromosome"/>
</dbReference>
<dbReference type="Pfam" id="PF25989">
    <property type="entry name" value="YknX_C"/>
    <property type="match status" value="1"/>
</dbReference>
<dbReference type="NCBIfam" id="TIGR01730">
    <property type="entry name" value="RND_mfp"/>
    <property type="match status" value="1"/>
</dbReference>
<dbReference type="PANTHER" id="PTHR30469:SF37">
    <property type="entry name" value="RAGD PROTEIN"/>
    <property type="match status" value="1"/>
</dbReference>
<feature type="domain" description="YknX-like C-terminal permuted SH3-like" evidence="4">
    <location>
        <begin position="322"/>
        <end position="384"/>
    </location>
</feature>
<dbReference type="Gene3D" id="2.40.50.100">
    <property type="match status" value="1"/>
</dbReference>
<evidence type="ECO:0000313" key="6">
    <source>
        <dbReference type="Proteomes" id="UP000321820"/>
    </source>
</evidence>
<evidence type="ECO:0000256" key="1">
    <source>
        <dbReference type="ARBA" id="ARBA00009477"/>
    </source>
</evidence>
<organism evidence="5 6">
    <name type="scientific">Terriglobus albidus</name>
    <dbReference type="NCBI Taxonomy" id="1592106"/>
    <lineage>
        <taxon>Bacteria</taxon>
        <taxon>Pseudomonadati</taxon>
        <taxon>Acidobacteriota</taxon>
        <taxon>Terriglobia</taxon>
        <taxon>Terriglobales</taxon>
        <taxon>Acidobacteriaceae</taxon>
        <taxon>Terriglobus</taxon>
    </lineage>
</organism>
<sequence length="386" mass="40967">MPRCSAKPNTSPTHLIRKILRAATMNTFRHAAVLLPFVSISLAVAQSAPKTALVKVESRSLSRTVPLTAELTPYLQTDIEARVPGYVEKVLVDRGSKVRRGQLLVVLSAPEMGSQTSASEGGLHQAEAEAAQAKASAAAAASTYERLLEAAKTPGAVAGNELIQAQKQKEAAEAIVQAREASVKSAGSQLTSTKEMEGYLRVTAPFDGIVTERLVHPGMMVAAGSHQALLRLQQVSHLRLVVPVPENYSGNIAQGKQVIFHVPAHPGKNYTGKVARIPNSLDPQSRAMMVELDVANADASLSPGMYPTVDWPVASSDNLLFVPATSVVTTTQRTFVIAARGGHAHWVDVRKGPASGDQVSIRGELKPGDVVVKQATDEIREGAPLP</sequence>
<dbReference type="EMBL" id="CP042806">
    <property type="protein sequence ID" value="QEE30677.1"/>
    <property type="molecule type" value="Genomic_DNA"/>
</dbReference>
<dbReference type="AlphaFoldDB" id="A0A5B9EJT4"/>
<dbReference type="GO" id="GO:1990281">
    <property type="term" value="C:efflux pump complex"/>
    <property type="evidence" value="ECO:0007669"/>
    <property type="project" value="TreeGrafter"/>
</dbReference>
<feature type="domain" description="CusB-like barrel-sandwich hybrid" evidence="2">
    <location>
        <begin position="79"/>
        <end position="225"/>
    </location>
</feature>
<dbReference type="SUPFAM" id="SSF111369">
    <property type="entry name" value="HlyD-like secretion proteins"/>
    <property type="match status" value="1"/>
</dbReference>
<evidence type="ECO:0000259" key="3">
    <source>
        <dbReference type="Pfam" id="PF25954"/>
    </source>
</evidence>
<dbReference type="GO" id="GO:0015562">
    <property type="term" value="F:efflux transmembrane transporter activity"/>
    <property type="evidence" value="ECO:0007669"/>
    <property type="project" value="TreeGrafter"/>
</dbReference>
<accession>A0A5B9EJT4</accession>
<dbReference type="InterPro" id="IPR006143">
    <property type="entry name" value="RND_pump_MFP"/>
</dbReference>
<evidence type="ECO:0000313" key="5">
    <source>
        <dbReference type="EMBL" id="QEE30677.1"/>
    </source>
</evidence>
<dbReference type="Pfam" id="PF25954">
    <property type="entry name" value="Beta-barrel_RND_2"/>
    <property type="match status" value="1"/>
</dbReference>
<name>A0A5B9EJT4_9BACT</name>
<dbReference type="OrthoDB" id="5502471at2"/>
<dbReference type="InterPro" id="IPR058637">
    <property type="entry name" value="YknX-like_C"/>
</dbReference>
<evidence type="ECO:0000259" key="4">
    <source>
        <dbReference type="Pfam" id="PF25989"/>
    </source>
</evidence>
<dbReference type="InterPro" id="IPR058792">
    <property type="entry name" value="Beta-barrel_RND_2"/>
</dbReference>
<proteinExistence type="inferred from homology"/>